<reference evidence="3 4" key="1">
    <citation type="submission" date="2016-10" db="EMBL/GenBank/DDBJ databases">
        <authorList>
            <person name="de Groot N.N."/>
        </authorList>
    </citation>
    <scope>NUCLEOTIDE SEQUENCE [LARGE SCALE GENOMIC DNA]</scope>
    <source>
        <strain evidence="3 4">DSM 21228</strain>
    </source>
</reference>
<accession>A0A1H4AB04</accession>
<name>A0A1H4AB04_9GAMM</name>
<dbReference type="EMBL" id="FNQP01000006">
    <property type="protein sequence ID" value="SEA32871.1"/>
    <property type="molecule type" value="Genomic_DNA"/>
</dbReference>
<evidence type="ECO:0000259" key="2">
    <source>
        <dbReference type="Pfam" id="PF19040"/>
    </source>
</evidence>
<evidence type="ECO:0000313" key="4">
    <source>
        <dbReference type="Proteomes" id="UP000199397"/>
    </source>
</evidence>
<dbReference type="OrthoDB" id="5622624at2"/>
<protein>
    <recommendedName>
        <fullName evidence="2">SGNH domain-containing protein</fullName>
    </recommendedName>
</protein>
<dbReference type="Pfam" id="PF19040">
    <property type="entry name" value="SGNH"/>
    <property type="match status" value="1"/>
</dbReference>
<organism evidence="3 4">
    <name type="scientific">Thiothrix caldifontis</name>
    <dbReference type="NCBI Taxonomy" id="525918"/>
    <lineage>
        <taxon>Bacteria</taxon>
        <taxon>Pseudomonadati</taxon>
        <taxon>Pseudomonadota</taxon>
        <taxon>Gammaproteobacteria</taxon>
        <taxon>Thiotrichales</taxon>
        <taxon>Thiotrichaceae</taxon>
        <taxon>Thiothrix</taxon>
    </lineage>
</organism>
<keyword evidence="1" id="KW-0732">Signal</keyword>
<dbReference type="RefSeq" id="WP_093066748.1">
    <property type="nucleotide sequence ID" value="NZ_FNQP01000006.1"/>
</dbReference>
<sequence length="277" mass="30517">MLRKAALLLASMVTIGWVSVAMAADSAVQGNLLEAADTKASGEYAFSQCRQLQGEPFDARSNQKKAVIVGDSYACDFINSVQENGYLKDYQIRLRFIPYNCQTVAGEDAAKFIEAKDRAFCAKPERADSLERAKAQIQEADLVIFASRWKPAIAAALPQTLHQLGLTPQQKVVVVGSKFFGKISVRQYLRMPANELKTLQNEVDAEEAKAINAVLAKQLDKDVAFIDPHALLCGDDTSCPLFTDDLNLISYDGRHLTKAGARYVGKVLFQHSVLRQM</sequence>
<dbReference type="InterPro" id="IPR043968">
    <property type="entry name" value="SGNH"/>
</dbReference>
<proteinExistence type="predicted"/>
<dbReference type="SUPFAM" id="SSF52266">
    <property type="entry name" value="SGNH hydrolase"/>
    <property type="match status" value="1"/>
</dbReference>
<gene>
    <name evidence="3" type="ORF">SAMN05660964_01383</name>
</gene>
<feature type="signal peptide" evidence="1">
    <location>
        <begin position="1"/>
        <end position="23"/>
    </location>
</feature>
<evidence type="ECO:0000256" key="1">
    <source>
        <dbReference type="SAM" id="SignalP"/>
    </source>
</evidence>
<keyword evidence="4" id="KW-1185">Reference proteome</keyword>
<feature type="chain" id="PRO_5011536041" description="SGNH domain-containing protein" evidence="1">
    <location>
        <begin position="24"/>
        <end position="277"/>
    </location>
</feature>
<dbReference type="STRING" id="525918.SAMN05660964_01383"/>
<dbReference type="AlphaFoldDB" id="A0A1H4AB04"/>
<evidence type="ECO:0000313" key="3">
    <source>
        <dbReference type="EMBL" id="SEA32871.1"/>
    </source>
</evidence>
<dbReference type="Proteomes" id="UP000199397">
    <property type="component" value="Unassembled WGS sequence"/>
</dbReference>
<feature type="domain" description="SGNH" evidence="2">
    <location>
        <begin position="56"/>
        <end position="268"/>
    </location>
</feature>